<dbReference type="OrthoDB" id="8904098at2759"/>
<dbReference type="Pfam" id="PF00854">
    <property type="entry name" value="PTR2"/>
    <property type="match status" value="1"/>
</dbReference>
<dbReference type="GeneID" id="104588672"/>
<sequence>MSDTKLERPDRKLSCEPTLDNEAQTTIVGNKQGGWITFPFITVSTLGLTLASSGWLSNLTVYLIQQFNVKSIDAAQVYNVVSGCATLFPIAGAIIADSLGCFPVISVSSFISLLAVILFTITATSSSLKPPPCVNIGSAAAAESCKTPSKLQYGLLYSAIALGAIGMGGSRFTTATMGADQFNNAKDQGIFFNWYFFILYVASAAGATVIVYVEDNVGWGWGYGIAIGANTVGLLAFLIGKRYFRHAKPKGSPFTSLARVLVATIRKRKVAVSSQTQDYYYGHGDLTKLPYPPPTPSFKFLNRAALKSEEDIRVDGSAANQWRLCTVQEVEDLKALIRISPLWSTGIFVSVPIGILTSLIILEALRMDRHVGPHFKIPAGSFLVFLLISTALSLCFMDRFFYPTWLKLTRRTMTPLQRVGIGHILNITAMAASAIVESRRLHVARSHHLDDQPGSIVPMSALCLVAPLALVGAGEAFHFPGQVELYYQEFPASLRSTATAMVSLLAAVGFYLSTVVIDLTRRVTGWLPDDINHGRLDKVFWMLVVVGAINFVYYLICTKLYKYQKR</sequence>
<dbReference type="PANTHER" id="PTHR11654">
    <property type="entry name" value="OLIGOPEPTIDE TRANSPORTER-RELATED"/>
    <property type="match status" value="1"/>
</dbReference>
<dbReference type="GO" id="GO:0055085">
    <property type="term" value="P:transmembrane transport"/>
    <property type="evidence" value="ECO:0000318"/>
    <property type="project" value="GO_Central"/>
</dbReference>
<dbReference type="GO" id="GO:0005886">
    <property type="term" value="C:plasma membrane"/>
    <property type="evidence" value="ECO:0000318"/>
    <property type="project" value="GO_Central"/>
</dbReference>
<dbReference type="AlphaFoldDB" id="A0A1U7YWX0"/>
<dbReference type="RefSeq" id="XP_010244999.1">
    <property type="nucleotide sequence ID" value="XM_010246697.2"/>
</dbReference>
<keyword evidence="6" id="KW-1185">Reference proteome</keyword>
<comment type="similarity">
    <text evidence="2">Belongs to the major facilitator superfamily. Proton-dependent oligopeptide transporter (POT/PTR) (TC 2.A.17) family.</text>
</comment>
<evidence type="ECO:0000256" key="1">
    <source>
        <dbReference type="ARBA" id="ARBA00004141"/>
    </source>
</evidence>
<name>A0A1U7YWX0_NELNU</name>
<dbReference type="Gene3D" id="1.20.1250.20">
    <property type="entry name" value="MFS general substrate transporter like domains"/>
    <property type="match status" value="1"/>
</dbReference>
<evidence type="ECO:0000313" key="7">
    <source>
        <dbReference type="RefSeq" id="XP_010244999.1"/>
    </source>
</evidence>
<accession>A0A1U7YWX0</accession>
<keyword evidence="5" id="KW-0472">Membrane</keyword>
<dbReference type="KEGG" id="nnu:104588672"/>
<evidence type="ECO:0000256" key="2">
    <source>
        <dbReference type="ARBA" id="ARBA00005982"/>
    </source>
</evidence>
<gene>
    <name evidence="7" type="primary">LOC104588672</name>
</gene>
<dbReference type="GO" id="GO:0022857">
    <property type="term" value="F:transmembrane transporter activity"/>
    <property type="evidence" value="ECO:0000318"/>
    <property type="project" value="GO_Central"/>
</dbReference>
<dbReference type="CDD" id="cd17416">
    <property type="entry name" value="MFS_NPF1_2"/>
    <property type="match status" value="1"/>
</dbReference>
<keyword evidence="4" id="KW-1133">Transmembrane helix</keyword>
<evidence type="ECO:0000256" key="3">
    <source>
        <dbReference type="ARBA" id="ARBA00022692"/>
    </source>
</evidence>
<keyword evidence="3" id="KW-0812">Transmembrane</keyword>
<dbReference type="OMA" id="FLVCAWF"/>
<proteinExistence type="inferred from homology"/>
<dbReference type="eggNOG" id="KOG1237">
    <property type="taxonomic scope" value="Eukaryota"/>
</dbReference>
<evidence type="ECO:0000256" key="5">
    <source>
        <dbReference type="ARBA" id="ARBA00023136"/>
    </source>
</evidence>
<dbReference type="InterPro" id="IPR000109">
    <property type="entry name" value="POT_fam"/>
</dbReference>
<dbReference type="InterPro" id="IPR036259">
    <property type="entry name" value="MFS_trans_sf"/>
</dbReference>
<dbReference type="Proteomes" id="UP000189703">
    <property type="component" value="Unplaced"/>
</dbReference>
<dbReference type="SUPFAM" id="SSF103473">
    <property type="entry name" value="MFS general substrate transporter"/>
    <property type="match status" value="1"/>
</dbReference>
<evidence type="ECO:0000256" key="4">
    <source>
        <dbReference type="ARBA" id="ARBA00022989"/>
    </source>
</evidence>
<reference evidence="7" key="1">
    <citation type="submission" date="2025-08" db="UniProtKB">
        <authorList>
            <consortium name="RefSeq"/>
        </authorList>
    </citation>
    <scope>IDENTIFICATION</scope>
</reference>
<comment type="subcellular location">
    <subcellularLocation>
        <location evidence="1">Membrane</location>
        <topology evidence="1">Multi-pass membrane protein</topology>
    </subcellularLocation>
</comment>
<dbReference type="FunCoup" id="A0A1U7YWX0">
    <property type="interactions" value="62"/>
</dbReference>
<evidence type="ECO:0000313" key="6">
    <source>
        <dbReference type="Proteomes" id="UP000189703"/>
    </source>
</evidence>
<organism evidence="6 7">
    <name type="scientific">Nelumbo nucifera</name>
    <name type="common">Sacred lotus</name>
    <dbReference type="NCBI Taxonomy" id="4432"/>
    <lineage>
        <taxon>Eukaryota</taxon>
        <taxon>Viridiplantae</taxon>
        <taxon>Streptophyta</taxon>
        <taxon>Embryophyta</taxon>
        <taxon>Tracheophyta</taxon>
        <taxon>Spermatophyta</taxon>
        <taxon>Magnoliopsida</taxon>
        <taxon>Proteales</taxon>
        <taxon>Nelumbonaceae</taxon>
        <taxon>Nelumbo</taxon>
    </lineage>
</organism>
<protein>
    <submittedName>
        <fullName evidence="7">Protein NRT1/ PTR FAMILY 2.7-like</fullName>
    </submittedName>
</protein>